<evidence type="ECO:0000256" key="2">
    <source>
        <dbReference type="ARBA" id="ARBA00009773"/>
    </source>
</evidence>
<feature type="transmembrane region" description="Helical" evidence="6">
    <location>
        <begin position="62"/>
        <end position="84"/>
    </location>
</feature>
<dbReference type="PANTHER" id="PTHR21716">
    <property type="entry name" value="TRANSMEMBRANE PROTEIN"/>
    <property type="match status" value="1"/>
</dbReference>
<feature type="transmembrane region" description="Helical" evidence="6">
    <location>
        <begin position="320"/>
        <end position="353"/>
    </location>
</feature>
<name>A0ABS4SAM4_9BACI</name>
<evidence type="ECO:0000313" key="8">
    <source>
        <dbReference type="Proteomes" id="UP001519294"/>
    </source>
</evidence>
<keyword evidence="8" id="KW-1185">Reference proteome</keyword>
<feature type="transmembrane region" description="Helical" evidence="6">
    <location>
        <begin position="9"/>
        <end position="26"/>
    </location>
</feature>
<keyword evidence="3 6" id="KW-0812">Transmembrane</keyword>
<reference evidence="7 8" key="1">
    <citation type="submission" date="2021-03" db="EMBL/GenBank/DDBJ databases">
        <title>Genomic Encyclopedia of Type Strains, Phase IV (KMG-IV): sequencing the most valuable type-strain genomes for metagenomic binning, comparative biology and taxonomic classification.</title>
        <authorList>
            <person name="Goeker M."/>
        </authorList>
    </citation>
    <scope>NUCLEOTIDE SEQUENCE [LARGE SCALE GENOMIC DNA]</scope>
    <source>
        <strain evidence="7 8">DSM 25790</strain>
    </source>
</reference>
<feature type="transmembrane region" description="Helical" evidence="6">
    <location>
        <begin position="167"/>
        <end position="189"/>
    </location>
</feature>
<dbReference type="NCBIfam" id="TIGR02872">
    <property type="entry name" value="spore_ytvI"/>
    <property type="match status" value="1"/>
</dbReference>
<accession>A0ABS4SAM4</accession>
<feature type="transmembrane region" description="Helical" evidence="6">
    <location>
        <begin position="223"/>
        <end position="248"/>
    </location>
</feature>
<evidence type="ECO:0000313" key="7">
    <source>
        <dbReference type="EMBL" id="MBP2258566.1"/>
    </source>
</evidence>
<proteinExistence type="inferred from homology"/>
<comment type="caution">
    <text evidence="7">The sequence shown here is derived from an EMBL/GenBank/DDBJ whole genome shotgun (WGS) entry which is preliminary data.</text>
</comment>
<sequence>MDKQLIHRMLRLLLVISVVLSIYFMIKYTFFLLLPFLIAILFSAALNPIVTMMEIKMKLPRSLATGLTIIITFAITSGIGILLFSEIIQGTTYLAEHLPAHLQTFVSFFERFLKDNILPLYHKFTSFFHSLSSSQQITLNENIQQFINQISSSGALILKNLLLKIPVFLSMLPNSITIFIFIILSTFLITNDWYTLKYSIEKVIPNAMSESGKNMVIHLKKALFGFIKAQFLLVSITCGSIYIGFLMIQVDHALTIALIAAVVDLLPYIGTGIIFIPWIIFLFFSENYSLTINLTFLYMFVTILRQIIEPKLLSMNVGLHPLATLISLFICIQLWGFIGLILAPLLLVVLHVIYQTGIAKQVWQFIKG</sequence>
<dbReference type="InterPro" id="IPR014227">
    <property type="entry name" value="YtvI-like"/>
</dbReference>
<feature type="transmembrane region" description="Helical" evidence="6">
    <location>
        <begin position="254"/>
        <end position="283"/>
    </location>
</feature>
<organism evidence="7 8">
    <name type="scientific">Virgibacillus alimentarius</name>
    <dbReference type="NCBI Taxonomy" id="698769"/>
    <lineage>
        <taxon>Bacteria</taxon>
        <taxon>Bacillati</taxon>
        <taxon>Bacillota</taxon>
        <taxon>Bacilli</taxon>
        <taxon>Bacillales</taxon>
        <taxon>Bacillaceae</taxon>
        <taxon>Virgibacillus</taxon>
    </lineage>
</organism>
<evidence type="ECO:0000256" key="4">
    <source>
        <dbReference type="ARBA" id="ARBA00022989"/>
    </source>
</evidence>
<keyword evidence="4 6" id="KW-1133">Transmembrane helix</keyword>
<evidence type="ECO:0000256" key="3">
    <source>
        <dbReference type="ARBA" id="ARBA00022692"/>
    </source>
</evidence>
<dbReference type="PANTHER" id="PTHR21716:SF68">
    <property type="entry name" value="TRANSPORT PROTEIN YTVI-RELATED"/>
    <property type="match status" value="1"/>
</dbReference>
<comment type="subcellular location">
    <subcellularLocation>
        <location evidence="1">Membrane</location>
        <topology evidence="1">Multi-pass membrane protein</topology>
    </subcellularLocation>
</comment>
<dbReference type="EMBL" id="JAGIKX010000029">
    <property type="protein sequence ID" value="MBP2258566.1"/>
    <property type="molecule type" value="Genomic_DNA"/>
</dbReference>
<evidence type="ECO:0000256" key="5">
    <source>
        <dbReference type="ARBA" id="ARBA00023136"/>
    </source>
</evidence>
<feature type="transmembrane region" description="Helical" evidence="6">
    <location>
        <begin position="32"/>
        <end position="50"/>
    </location>
</feature>
<dbReference type="Proteomes" id="UP001519294">
    <property type="component" value="Unassembled WGS sequence"/>
</dbReference>
<comment type="similarity">
    <text evidence="2">Belongs to the autoinducer-2 exporter (AI-2E) (TC 2.A.86) family.</text>
</comment>
<dbReference type="InterPro" id="IPR002549">
    <property type="entry name" value="AI-2E-like"/>
</dbReference>
<protein>
    <submittedName>
        <fullName evidence="7">Sporulation integral membrane protein YtvI</fullName>
    </submittedName>
</protein>
<feature type="transmembrane region" description="Helical" evidence="6">
    <location>
        <begin position="290"/>
        <end position="308"/>
    </location>
</feature>
<keyword evidence="5 6" id="KW-0472">Membrane</keyword>
<dbReference type="RefSeq" id="WP_029267313.1">
    <property type="nucleotide sequence ID" value="NZ_JAGIKX010000029.1"/>
</dbReference>
<evidence type="ECO:0000256" key="6">
    <source>
        <dbReference type="SAM" id="Phobius"/>
    </source>
</evidence>
<gene>
    <name evidence="7" type="ORF">J2Z81_002549</name>
</gene>
<evidence type="ECO:0000256" key="1">
    <source>
        <dbReference type="ARBA" id="ARBA00004141"/>
    </source>
</evidence>
<dbReference type="Pfam" id="PF01594">
    <property type="entry name" value="AI-2E_transport"/>
    <property type="match status" value="1"/>
</dbReference>